<organism evidence="1">
    <name type="scientific">Zea mays</name>
    <name type="common">Maize</name>
    <dbReference type="NCBI Taxonomy" id="4577"/>
    <lineage>
        <taxon>Eukaryota</taxon>
        <taxon>Viridiplantae</taxon>
        <taxon>Streptophyta</taxon>
        <taxon>Embryophyta</taxon>
        <taxon>Tracheophyta</taxon>
        <taxon>Spermatophyta</taxon>
        <taxon>Magnoliopsida</taxon>
        <taxon>Liliopsida</taxon>
        <taxon>Poales</taxon>
        <taxon>Poaceae</taxon>
        <taxon>PACMAD clade</taxon>
        <taxon>Panicoideae</taxon>
        <taxon>Andropogonodae</taxon>
        <taxon>Andropogoneae</taxon>
        <taxon>Tripsacinae</taxon>
        <taxon>Zea</taxon>
    </lineage>
</organism>
<keyword evidence="1" id="KW-0418">Kinase</keyword>
<dbReference type="OMA" id="DYNKNQP"/>
<accession>A0A1D6L5P1</accession>
<name>A0A1D6L5P1_MAIZE</name>
<protein>
    <submittedName>
        <fullName evidence="1">Casein kinase II subunit alpha-2</fullName>
    </submittedName>
</protein>
<keyword evidence="1" id="KW-0808">Transferase</keyword>
<gene>
    <name evidence="1" type="ORF">ZEAMMB73_Zm00001d034125</name>
</gene>
<dbReference type="ExpressionAtlas" id="A0A1D6L5P1">
    <property type="expression patterns" value="baseline and differential"/>
</dbReference>
<proteinExistence type="predicted"/>
<dbReference type="AlphaFoldDB" id="A0A1D6L5P1"/>
<sequence length="79" mass="8289">MIGASPWNRLPSGIAKPAAAAAVVVAALASSFLALPRPRAAPPPAGSGPLMSKAKVYTDVNVLRPKEYWDYEALTVQWG</sequence>
<evidence type="ECO:0000313" key="1">
    <source>
        <dbReference type="EMBL" id="ONM09622.1"/>
    </source>
</evidence>
<reference evidence="1" key="1">
    <citation type="submission" date="2015-12" db="EMBL/GenBank/DDBJ databases">
        <title>Update maize B73 reference genome by single molecule sequencing technologies.</title>
        <authorList>
            <consortium name="Maize Genome Sequencing Project"/>
            <person name="Ware D."/>
        </authorList>
    </citation>
    <scope>NUCLEOTIDE SEQUENCE [LARGE SCALE GENOMIC DNA]</scope>
    <source>
        <tissue evidence="1">Seedling</tissue>
    </source>
</reference>
<dbReference type="EMBL" id="CM007647">
    <property type="protein sequence ID" value="ONM09622.1"/>
    <property type="molecule type" value="Genomic_DNA"/>
</dbReference>
<dbReference type="GO" id="GO:0016301">
    <property type="term" value="F:kinase activity"/>
    <property type="evidence" value="ECO:0007669"/>
    <property type="project" value="UniProtKB-KW"/>
</dbReference>